<dbReference type="Proteomes" id="UP001526430">
    <property type="component" value="Unassembled WGS sequence"/>
</dbReference>
<proteinExistence type="predicted"/>
<dbReference type="RefSeq" id="WP_301589072.1">
    <property type="nucleotide sequence ID" value="NZ_JAPFQI010000002.1"/>
</dbReference>
<evidence type="ECO:0000313" key="4">
    <source>
        <dbReference type="Proteomes" id="UP001526430"/>
    </source>
</evidence>
<evidence type="ECO:0000313" key="3">
    <source>
        <dbReference type="EMBL" id="MCW8085221.1"/>
    </source>
</evidence>
<feature type="domain" description="DUF2382" evidence="2">
    <location>
        <begin position="288"/>
        <end position="397"/>
    </location>
</feature>
<dbReference type="InterPro" id="IPR019060">
    <property type="entry name" value="DUF2382"/>
</dbReference>
<feature type="region of interest" description="Disordered" evidence="1">
    <location>
        <begin position="339"/>
        <end position="362"/>
    </location>
</feature>
<dbReference type="PANTHER" id="PTHR38463:SF1">
    <property type="entry name" value="STRESS RESPONSE PROTEIN YSNF"/>
    <property type="match status" value="1"/>
</dbReference>
<feature type="compositionally biased region" description="Low complexity" evidence="1">
    <location>
        <begin position="181"/>
        <end position="191"/>
    </location>
</feature>
<evidence type="ECO:0000259" key="2">
    <source>
        <dbReference type="Pfam" id="PF09557"/>
    </source>
</evidence>
<sequence length="408" mass="43566">MSNRTITAVFDNETDALRAQEALAAHGIARSDIQMHRQAGTAADTTADKGFWESLADLFMPEADRHTYAEAVGRGATVMSVRLSGMNWEEAADILEANGAVDLDEREASWRAEGWSGQSSYARSDYMSGQPDGAPGNPPGTMLSRGTDEVLGTNISGAYPENEAAANSAYAADQGLRGRDTATGTAARATGVSGVGSRDSATTGDTARDVDSTLGTNFEGRPDGTPGNPPGTMLSRGADDALGTNMSGARPEHETGGRSGGMASGATEGTLGGGMGTGRDTLHDGESIPLAEERLRVSKRETGHGRVRIRSYVVEEPVEAQVTLRDEHVEVERRTLDRPASGMENPFQERTIEATESHEEAEIAKEARVTGEVRLRKEAEERTETVRDTVRRTEVEVERDGDTPKRRT</sequence>
<accession>A0ABT3NST7</accession>
<dbReference type="PANTHER" id="PTHR38463">
    <property type="entry name" value="STRESS RESPONSE PROTEIN YSNF"/>
    <property type="match status" value="1"/>
</dbReference>
<evidence type="ECO:0000256" key="1">
    <source>
        <dbReference type="SAM" id="MobiDB-lite"/>
    </source>
</evidence>
<feature type="compositionally biased region" description="Basic and acidic residues" evidence="1">
    <location>
        <begin position="350"/>
        <end position="362"/>
    </location>
</feature>
<organism evidence="3 4">
    <name type="scientific">Sabulicella glaciei</name>
    <dbReference type="NCBI Taxonomy" id="2984948"/>
    <lineage>
        <taxon>Bacteria</taxon>
        <taxon>Pseudomonadati</taxon>
        <taxon>Pseudomonadota</taxon>
        <taxon>Alphaproteobacteria</taxon>
        <taxon>Acetobacterales</taxon>
        <taxon>Acetobacteraceae</taxon>
        <taxon>Sabulicella</taxon>
    </lineage>
</organism>
<dbReference type="InterPro" id="IPR052967">
    <property type="entry name" value="Stress_Response_Assoc"/>
</dbReference>
<dbReference type="Pfam" id="PF09557">
    <property type="entry name" value="DUF2382"/>
    <property type="match status" value="1"/>
</dbReference>
<feature type="region of interest" description="Disordered" evidence="1">
    <location>
        <begin position="181"/>
        <end position="273"/>
    </location>
</feature>
<keyword evidence="4" id="KW-1185">Reference proteome</keyword>
<reference evidence="3 4" key="1">
    <citation type="submission" date="2022-10" db="EMBL/GenBank/DDBJ databases">
        <title>Roseococcus glaciei nov., sp. nov., isolated from glacier.</title>
        <authorList>
            <person name="Liu Q."/>
            <person name="Xin Y.-H."/>
        </authorList>
    </citation>
    <scope>NUCLEOTIDE SEQUENCE [LARGE SCALE GENOMIC DNA]</scope>
    <source>
        <strain evidence="3 4">MDT2-1-1</strain>
    </source>
</reference>
<gene>
    <name evidence="3" type="ORF">OF850_06260</name>
</gene>
<feature type="region of interest" description="Disordered" evidence="1">
    <location>
        <begin position="376"/>
        <end position="408"/>
    </location>
</feature>
<protein>
    <submittedName>
        <fullName evidence="3">DUF2382 domain-containing protein</fullName>
    </submittedName>
</protein>
<name>A0ABT3NST7_9PROT</name>
<dbReference type="EMBL" id="JAPFQI010000002">
    <property type="protein sequence ID" value="MCW8085221.1"/>
    <property type="molecule type" value="Genomic_DNA"/>
</dbReference>
<comment type="caution">
    <text evidence="3">The sequence shown here is derived from an EMBL/GenBank/DDBJ whole genome shotgun (WGS) entry which is preliminary data.</text>
</comment>